<dbReference type="RefSeq" id="WP_286277806.1">
    <property type="nucleotide sequence ID" value="NZ_AP027731.1"/>
</dbReference>
<dbReference type="PANTHER" id="PTHR42698">
    <property type="entry name" value="GTPASE ERA"/>
    <property type="match status" value="1"/>
</dbReference>
<feature type="transmembrane region" description="Helical" evidence="2">
    <location>
        <begin position="438"/>
        <end position="460"/>
    </location>
</feature>
<dbReference type="PANTHER" id="PTHR42698:SF1">
    <property type="entry name" value="GTPASE ERA, MITOCHONDRIAL"/>
    <property type="match status" value="1"/>
</dbReference>
<proteinExistence type="predicted"/>
<evidence type="ECO:0000313" key="5">
    <source>
        <dbReference type="Proteomes" id="UP001321498"/>
    </source>
</evidence>
<gene>
    <name evidence="4" type="ORF">GCM10025866_02500</name>
</gene>
<feature type="region of interest" description="Disordered" evidence="1">
    <location>
        <begin position="338"/>
        <end position="357"/>
    </location>
</feature>
<accession>A0ABM8G8B1</accession>
<evidence type="ECO:0000256" key="2">
    <source>
        <dbReference type="SAM" id="Phobius"/>
    </source>
</evidence>
<keyword evidence="2" id="KW-0472">Membrane</keyword>
<name>A0ABM8G8B1_9MICO</name>
<organism evidence="4 5">
    <name type="scientific">Naasia aerilata</name>
    <dbReference type="NCBI Taxonomy" id="1162966"/>
    <lineage>
        <taxon>Bacteria</taxon>
        <taxon>Bacillati</taxon>
        <taxon>Actinomycetota</taxon>
        <taxon>Actinomycetes</taxon>
        <taxon>Micrococcales</taxon>
        <taxon>Microbacteriaceae</taxon>
        <taxon>Naasia</taxon>
    </lineage>
</organism>
<dbReference type="Proteomes" id="UP001321498">
    <property type="component" value="Chromosome"/>
</dbReference>
<feature type="transmembrane region" description="Helical" evidence="2">
    <location>
        <begin position="480"/>
        <end position="501"/>
    </location>
</feature>
<keyword evidence="5" id="KW-1185">Reference proteome</keyword>
<dbReference type="InterPro" id="IPR027417">
    <property type="entry name" value="P-loop_NTPase"/>
</dbReference>
<dbReference type="EMBL" id="AP027731">
    <property type="protein sequence ID" value="BDZ44341.1"/>
    <property type="molecule type" value="Genomic_DNA"/>
</dbReference>
<dbReference type="Gene3D" id="3.40.50.300">
    <property type="entry name" value="P-loop containing nucleotide triphosphate hydrolases"/>
    <property type="match status" value="1"/>
</dbReference>
<evidence type="ECO:0000313" key="4">
    <source>
        <dbReference type="EMBL" id="BDZ44341.1"/>
    </source>
</evidence>
<keyword evidence="2" id="KW-0812">Transmembrane</keyword>
<reference evidence="5" key="1">
    <citation type="journal article" date="2019" name="Int. J. Syst. Evol. Microbiol.">
        <title>The Global Catalogue of Microorganisms (GCM) 10K type strain sequencing project: providing services to taxonomists for standard genome sequencing and annotation.</title>
        <authorList>
            <consortium name="The Broad Institute Genomics Platform"/>
            <consortium name="The Broad Institute Genome Sequencing Center for Infectious Disease"/>
            <person name="Wu L."/>
            <person name="Ma J."/>
        </authorList>
    </citation>
    <scope>NUCLEOTIDE SEQUENCE [LARGE SCALE GENOMIC DNA]</scope>
    <source>
        <strain evidence="5">NBRC 108725</strain>
    </source>
</reference>
<dbReference type="SUPFAM" id="SSF52540">
    <property type="entry name" value="P-loop containing nucleoside triphosphate hydrolases"/>
    <property type="match status" value="1"/>
</dbReference>
<dbReference type="InterPro" id="IPR005662">
    <property type="entry name" value="GTPase_Era-like"/>
</dbReference>
<evidence type="ECO:0000259" key="3">
    <source>
        <dbReference type="Pfam" id="PF01926"/>
    </source>
</evidence>
<dbReference type="InterPro" id="IPR006073">
    <property type="entry name" value="GTP-bd"/>
</dbReference>
<feature type="region of interest" description="Disordered" evidence="1">
    <location>
        <begin position="1"/>
        <end position="20"/>
    </location>
</feature>
<protein>
    <recommendedName>
        <fullName evidence="3">G domain-containing protein</fullName>
    </recommendedName>
</protein>
<sequence length="551" mass="59163">MSPLRSSRGRPADPAQELPDRVHALGAALDAGGDELDPEDAERARAVVGKVGERTAIAGGHTVVALAGATGSGKSSLFNALVGADVSRIGARRPTTSKPTAAVWGAGDAGELLDWLKVEARHLVGSPAGPPDLDGLVLLDMPDFDSREASHRIEAERMLQLVDVFVWVTDPQKYADARLHDDFVRLLAQHESVTLAVLNQADRLTPEAAHECALDLGRLLERDGIPNAKVLATSVRTGEGVAELERRIAEYVEGHQASLRRLSADVVTSARTLRTEVADDEPRVEWLPRKDLDGALGRAAGVPIVLDAVGRDYRRSALRRSGWLFSRWVGRRGPDPLRRLRLGDGSNRPVPREEEGDARDVLARSSIPIAPSSARSAVDVAIRGFVRAAGEGLPPRWERAVDGAATGGNDSLPDALDQAVLGTSLRARRPVWWSVANVLQWVFGLVALAGVLWLAGLYVLGLLALPRPETPSVGVVPVPLLMLVGGALVGMLLAGLARWWARVGARHRKAVMAGRLRSSVSAVTEERIVEPIAAVLERHRTTRENLDRAGR</sequence>
<feature type="domain" description="G" evidence="3">
    <location>
        <begin position="64"/>
        <end position="188"/>
    </location>
</feature>
<dbReference type="Pfam" id="PF01926">
    <property type="entry name" value="MMR_HSR1"/>
    <property type="match status" value="1"/>
</dbReference>
<evidence type="ECO:0000256" key="1">
    <source>
        <dbReference type="SAM" id="MobiDB-lite"/>
    </source>
</evidence>
<keyword evidence="2" id="KW-1133">Transmembrane helix</keyword>